<dbReference type="AlphaFoldDB" id="A0A5N8XXG9"/>
<evidence type="ECO:0000313" key="3">
    <source>
        <dbReference type="Proteomes" id="UP000400924"/>
    </source>
</evidence>
<evidence type="ECO:0000313" key="2">
    <source>
        <dbReference type="EMBL" id="MPY63758.1"/>
    </source>
</evidence>
<dbReference type="InterPro" id="IPR034660">
    <property type="entry name" value="DinB/YfiT-like"/>
</dbReference>
<protein>
    <submittedName>
        <fullName evidence="2">DinB family protein</fullName>
    </submittedName>
</protein>
<dbReference type="NCBIfam" id="NF047843">
    <property type="entry name" value="MST_Rv0443"/>
    <property type="match status" value="1"/>
</dbReference>
<organism evidence="2 3">
    <name type="scientific">Streptomyces spongiae</name>
    <dbReference type="NCBI Taxonomy" id="565072"/>
    <lineage>
        <taxon>Bacteria</taxon>
        <taxon>Bacillati</taxon>
        <taxon>Actinomycetota</taxon>
        <taxon>Actinomycetes</taxon>
        <taxon>Kitasatosporales</taxon>
        <taxon>Streptomycetaceae</taxon>
        <taxon>Streptomyces</taxon>
    </lineage>
</organism>
<dbReference type="Pfam" id="PF12867">
    <property type="entry name" value="DinB_2"/>
    <property type="match status" value="1"/>
</dbReference>
<accession>A0A5N8XXG9</accession>
<name>A0A5N8XXG9_9ACTN</name>
<reference evidence="2 3" key="1">
    <citation type="submission" date="2019-07" db="EMBL/GenBank/DDBJ databases">
        <title>New species of Amycolatopsis and Streptomyces.</title>
        <authorList>
            <person name="Duangmal K."/>
            <person name="Teo W.F.A."/>
            <person name="Lipun K."/>
        </authorList>
    </citation>
    <scope>NUCLEOTIDE SEQUENCE [LARGE SCALE GENOMIC DNA]</scope>
    <source>
        <strain evidence="2 3">NBRC 106415</strain>
    </source>
</reference>
<keyword evidence="3" id="KW-1185">Reference proteome</keyword>
<dbReference type="RefSeq" id="WP_152777005.1">
    <property type="nucleotide sequence ID" value="NZ_VJZC01000632.1"/>
</dbReference>
<dbReference type="OrthoDB" id="2363925at2"/>
<proteinExistence type="predicted"/>
<dbReference type="SUPFAM" id="SSF109854">
    <property type="entry name" value="DinB/YfiT-like putative metalloenzymes"/>
    <property type="match status" value="1"/>
</dbReference>
<feature type="domain" description="DinB-like" evidence="1">
    <location>
        <begin position="11"/>
        <end position="159"/>
    </location>
</feature>
<dbReference type="EMBL" id="VJZC01000632">
    <property type="protein sequence ID" value="MPY63758.1"/>
    <property type="molecule type" value="Genomic_DNA"/>
</dbReference>
<dbReference type="Proteomes" id="UP000400924">
    <property type="component" value="Unassembled WGS sequence"/>
</dbReference>
<dbReference type="Gene3D" id="1.20.120.450">
    <property type="entry name" value="dinb family like domain"/>
    <property type="match status" value="1"/>
</dbReference>
<dbReference type="InterPro" id="IPR024775">
    <property type="entry name" value="DinB-like"/>
</dbReference>
<gene>
    <name evidence="2" type="ORF">FNH08_43350</name>
</gene>
<comment type="caution">
    <text evidence="2">The sequence shown here is derived from an EMBL/GenBank/DDBJ whole genome shotgun (WGS) entry which is preliminary data.</text>
</comment>
<evidence type="ECO:0000259" key="1">
    <source>
        <dbReference type="Pfam" id="PF12867"/>
    </source>
</evidence>
<sequence>MHSKDVLTDAFGRIREEVHAAVEGLSPDDLNTPPQDGANSVSWLVWHLTRIQDDHVADAAGQEQVWLADGWADRFALGLPARDTGYGHTPGKVAQVRVDSGGLLLGYHDAVHERTLAFVGGLHDNDLDRIVDENWTPAVTLGVRLVSVVADDLQHVGQAAYVRGLLQRADS</sequence>